<evidence type="ECO:0000313" key="2">
    <source>
        <dbReference type="Proteomes" id="UP001234989"/>
    </source>
</evidence>
<accession>A0AAF0QYZ3</accession>
<keyword evidence="2" id="KW-1185">Reference proteome</keyword>
<sequence>MECMLMCLPITRAYNMCLVKRI</sequence>
<evidence type="ECO:0000313" key="1">
    <source>
        <dbReference type="EMBL" id="WMV29655.1"/>
    </source>
</evidence>
<dbReference type="EMBL" id="CP133616">
    <property type="protein sequence ID" value="WMV29655.1"/>
    <property type="molecule type" value="Genomic_DNA"/>
</dbReference>
<reference evidence="1" key="1">
    <citation type="submission" date="2023-08" db="EMBL/GenBank/DDBJ databases">
        <title>A de novo genome assembly of Solanum verrucosum Schlechtendal, a Mexican diploid species geographically isolated from the other diploid A-genome species in potato relatives.</title>
        <authorList>
            <person name="Hosaka K."/>
        </authorList>
    </citation>
    <scope>NUCLEOTIDE SEQUENCE</scope>
    <source>
        <tissue evidence="1">Young leaves</tissue>
    </source>
</reference>
<proteinExistence type="predicted"/>
<dbReference type="Proteomes" id="UP001234989">
    <property type="component" value="Chromosome 5"/>
</dbReference>
<organism evidence="1 2">
    <name type="scientific">Solanum verrucosum</name>
    <dbReference type="NCBI Taxonomy" id="315347"/>
    <lineage>
        <taxon>Eukaryota</taxon>
        <taxon>Viridiplantae</taxon>
        <taxon>Streptophyta</taxon>
        <taxon>Embryophyta</taxon>
        <taxon>Tracheophyta</taxon>
        <taxon>Spermatophyta</taxon>
        <taxon>Magnoliopsida</taxon>
        <taxon>eudicotyledons</taxon>
        <taxon>Gunneridae</taxon>
        <taxon>Pentapetalae</taxon>
        <taxon>asterids</taxon>
        <taxon>lamiids</taxon>
        <taxon>Solanales</taxon>
        <taxon>Solanaceae</taxon>
        <taxon>Solanoideae</taxon>
        <taxon>Solaneae</taxon>
        <taxon>Solanum</taxon>
    </lineage>
</organism>
<dbReference type="AlphaFoldDB" id="A0AAF0QYZ3"/>
<name>A0AAF0QYZ3_SOLVR</name>
<gene>
    <name evidence="1" type="ORF">MTR67_023040</name>
</gene>
<protein>
    <submittedName>
        <fullName evidence="1">Uncharacterized protein</fullName>
    </submittedName>
</protein>